<feature type="transmembrane region" description="Helical" evidence="1">
    <location>
        <begin position="274"/>
        <end position="295"/>
    </location>
</feature>
<sequence length="357" mass="36912">MVMLPDLRQTVALTVTLALATLGGLAAQAMGMPLGLLMGSLLVTAVITALDLRIKGQGPVMPNRFRVVFVPIIGVAIGANFTPAVIAEAPGWWITMLGLLIYLPVAHALGYFLYRKVGKLDRATAYWGSVPGGFIESLAMGEAAGGHPAILSVMQFLRLVLTIIGVPLAFGWLTGAPVGSASGAHLGTGAEIALRDVLILTAAAVAGAFMGRALHLPGWQVTGPILLSGVAHAMEWTQAVPPDWMIGAVQVVMGAGLGVRFAGLRAGAVARAAALACVVAGLLMVLALGFALMFYRLVDQPLAAVFLAYAPGGLVEMSLVALSLKMSAIYVTAHHVARIVLSVLLAGIGNRLGNFKD</sequence>
<feature type="transmembrane region" description="Helical" evidence="1">
    <location>
        <begin position="66"/>
        <end position="86"/>
    </location>
</feature>
<feature type="transmembrane region" description="Helical" evidence="1">
    <location>
        <begin position="301"/>
        <end position="324"/>
    </location>
</feature>
<dbReference type="GO" id="GO:0004497">
    <property type="term" value="F:monooxygenase activity"/>
    <property type="evidence" value="ECO:0007669"/>
    <property type="project" value="UniProtKB-KW"/>
</dbReference>
<protein>
    <submittedName>
        <fullName evidence="2">Monooxygenase</fullName>
    </submittedName>
</protein>
<proteinExistence type="predicted"/>
<keyword evidence="3" id="KW-1185">Reference proteome</keyword>
<feature type="transmembrane region" description="Helical" evidence="1">
    <location>
        <begin position="92"/>
        <end position="114"/>
    </location>
</feature>
<feature type="transmembrane region" description="Helical" evidence="1">
    <location>
        <begin position="244"/>
        <end position="262"/>
    </location>
</feature>
<feature type="transmembrane region" description="Helical" evidence="1">
    <location>
        <begin position="156"/>
        <end position="173"/>
    </location>
</feature>
<organism evidence="2 3">
    <name type="scientific">Neogemmobacter tilapiae</name>
    <dbReference type="NCBI Taxonomy" id="875041"/>
    <lineage>
        <taxon>Bacteria</taxon>
        <taxon>Pseudomonadati</taxon>
        <taxon>Pseudomonadota</taxon>
        <taxon>Alphaproteobacteria</taxon>
        <taxon>Rhodobacterales</taxon>
        <taxon>Paracoccaceae</taxon>
        <taxon>Neogemmobacter</taxon>
    </lineage>
</organism>
<keyword evidence="2" id="KW-0560">Oxidoreductase</keyword>
<dbReference type="AlphaFoldDB" id="A0A918TZG0"/>
<dbReference type="EMBL" id="BMYJ01000013">
    <property type="protein sequence ID" value="GHC65966.1"/>
    <property type="molecule type" value="Genomic_DNA"/>
</dbReference>
<comment type="caution">
    <text evidence="2">The sequence shown here is derived from an EMBL/GenBank/DDBJ whole genome shotgun (WGS) entry which is preliminary data.</text>
</comment>
<name>A0A918TZG0_9RHOB</name>
<keyword evidence="1" id="KW-1133">Transmembrane helix</keyword>
<feature type="transmembrane region" description="Helical" evidence="1">
    <location>
        <begin position="36"/>
        <end position="54"/>
    </location>
</feature>
<dbReference type="Proteomes" id="UP000638981">
    <property type="component" value="Unassembled WGS sequence"/>
</dbReference>
<accession>A0A918TZG0</accession>
<dbReference type="Pfam" id="PF05145">
    <property type="entry name" value="AbrB"/>
    <property type="match status" value="1"/>
</dbReference>
<keyword evidence="1" id="KW-0812">Transmembrane</keyword>
<dbReference type="InterPro" id="IPR007820">
    <property type="entry name" value="AbrB_fam"/>
</dbReference>
<evidence type="ECO:0000313" key="2">
    <source>
        <dbReference type="EMBL" id="GHC65966.1"/>
    </source>
</evidence>
<reference evidence="2" key="2">
    <citation type="submission" date="2020-09" db="EMBL/GenBank/DDBJ databases">
        <authorList>
            <person name="Sun Q."/>
            <person name="Kim S."/>
        </authorList>
    </citation>
    <scope>NUCLEOTIDE SEQUENCE</scope>
    <source>
        <strain evidence="2">KCTC 23310</strain>
    </source>
</reference>
<dbReference type="GO" id="GO:0016020">
    <property type="term" value="C:membrane"/>
    <property type="evidence" value="ECO:0007669"/>
    <property type="project" value="InterPro"/>
</dbReference>
<reference evidence="2" key="1">
    <citation type="journal article" date="2014" name="Int. J. Syst. Evol. Microbiol.">
        <title>Complete genome sequence of Corynebacterium casei LMG S-19264T (=DSM 44701T), isolated from a smear-ripened cheese.</title>
        <authorList>
            <consortium name="US DOE Joint Genome Institute (JGI-PGF)"/>
            <person name="Walter F."/>
            <person name="Albersmeier A."/>
            <person name="Kalinowski J."/>
            <person name="Ruckert C."/>
        </authorList>
    </citation>
    <scope>NUCLEOTIDE SEQUENCE</scope>
    <source>
        <strain evidence="2">KCTC 23310</strain>
    </source>
</reference>
<dbReference type="PANTHER" id="PTHR38457:SF1">
    <property type="entry name" value="REGULATOR ABRB-RELATED"/>
    <property type="match status" value="1"/>
</dbReference>
<keyword evidence="1" id="KW-0472">Membrane</keyword>
<dbReference type="PIRSF" id="PIRSF038991">
    <property type="entry name" value="Protein_AbrB"/>
    <property type="match status" value="1"/>
</dbReference>
<evidence type="ECO:0000313" key="3">
    <source>
        <dbReference type="Proteomes" id="UP000638981"/>
    </source>
</evidence>
<dbReference type="PANTHER" id="PTHR38457">
    <property type="entry name" value="REGULATOR ABRB-RELATED"/>
    <property type="match status" value="1"/>
</dbReference>
<evidence type="ECO:0000256" key="1">
    <source>
        <dbReference type="SAM" id="Phobius"/>
    </source>
</evidence>
<keyword evidence="2" id="KW-0503">Monooxygenase</keyword>
<gene>
    <name evidence="2" type="ORF">GCM10007315_33260</name>
</gene>
<dbReference type="GO" id="GO:0010468">
    <property type="term" value="P:regulation of gene expression"/>
    <property type="evidence" value="ECO:0007669"/>
    <property type="project" value="InterPro"/>
</dbReference>